<gene>
    <name evidence="2" type="ORF">POM88_048253</name>
</gene>
<accession>A0AAD8GTJ4</accession>
<dbReference type="SUPFAM" id="SSF56112">
    <property type="entry name" value="Protein kinase-like (PK-like)"/>
    <property type="match status" value="1"/>
</dbReference>
<evidence type="ECO:0000256" key="1">
    <source>
        <dbReference type="ARBA" id="ARBA00005926"/>
    </source>
</evidence>
<dbReference type="Gene3D" id="1.10.510.10">
    <property type="entry name" value="Transferase(Phosphotransferase) domain 1"/>
    <property type="match status" value="1"/>
</dbReference>
<keyword evidence="2" id="KW-0808">Transferase</keyword>
<evidence type="ECO:0000313" key="2">
    <source>
        <dbReference type="EMBL" id="KAK1354997.1"/>
    </source>
</evidence>
<protein>
    <submittedName>
        <fullName evidence="2">Non-specific serine/threonine protein kinase</fullName>
    </submittedName>
</protein>
<dbReference type="Proteomes" id="UP001237642">
    <property type="component" value="Unassembled WGS sequence"/>
</dbReference>
<comment type="caution">
    <text evidence="2">The sequence shown here is derived from an EMBL/GenBank/DDBJ whole genome shotgun (WGS) entry which is preliminary data.</text>
</comment>
<comment type="similarity">
    <text evidence="1">Belongs to the protein kinase superfamily. CK1 Ser/Thr protein kinase family. Casein kinase I subfamily.</text>
</comment>
<dbReference type="InterPro" id="IPR050235">
    <property type="entry name" value="CK1_Ser-Thr_kinase"/>
</dbReference>
<keyword evidence="2" id="KW-0418">Kinase</keyword>
<organism evidence="2 3">
    <name type="scientific">Heracleum sosnowskyi</name>
    <dbReference type="NCBI Taxonomy" id="360622"/>
    <lineage>
        <taxon>Eukaryota</taxon>
        <taxon>Viridiplantae</taxon>
        <taxon>Streptophyta</taxon>
        <taxon>Embryophyta</taxon>
        <taxon>Tracheophyta</taxon>
        <taxon>Spermatophyta</taxon>
        <taxon>Magnoliopsida</taxon>
        <taxon>eudicotyledons</taxon>
        <taxon>Gunneridae</taxon>
        <taxon>Pentapetalae</taxon>
        <taxon>asterids</taxon>
        <taxon>campanulids</taxon>
        <taxon>Apiales</taxon>
        <taxon>Apiaceae</taxon>
        <taxon>Apioideae</taxon>
        <taxon>apioid superclade</taxon>
        <taxon>Tordylieae</taxon>
        <taxon>Tordyliinae</taxon>
        <taxon>Heracleum</taxon>
    </lineage>
</organism>
<keyword evidence="3" id="KW-1185">Reference proteome</keyword>
<name>A0AAD8GTJ4_9APIA</name>
<sequence length="113" mass="13818">MVLVFQVQFYVERTEEQSRRDDMETLGYILMYFLRGSLPWQGLKARTKKEKYERISEKKVPTSVEELCCGYPTEFASYFHYCRSLRFEDEPDYAYLKRVFRFPRPLYTRRIPV</sequence>
<dbReference type="GO" id="GO:0004674">
    <property type="term" value="F:protein serine/threonine kinase activity"/>
    <property type="evidence" value="ECO:0007669"/>
    <property type="project" value="UniProtKB-KW"/>
</dbReference>
<evidence type="ECO:0000313" key="3">
    <source>
        <dbReference type="Proteomes" id="UP001237642"/>
    </source>
</evidence>
<proteinExistence type="inferred from homology"/>
<reference evidence="2" key="1">
    <citation type="submission" date="2023-02" db="EMBL/GenBank/DDBJ databases">
        <title>Genome of toxic invasive species Heracleum sosnowskyi carries increased number of genes despite the absence of recent whole-genome duplications.</title>
        <authorList>
            <person name="Schelkunov M."/>
            <person name="Shtratnikova V."/>
            <person name="Makarenko M."/>
            <person name="Klepikova A."/>
            <person name="Omelchenko D."/>
            <person name="Novikova G."/>
            <person name="Obukhova E."/>
            <person name="Bogdanov V."/>
            <person name="Penin A."/>
            <person name="Logacheva M."/>
        </authorList>
    </citation>
    <scope>NUCLEOTIDE SEQUENCE</scope>
    <source>
        <strain evidence="2">Hsosn_3</strain>
        <tissue evidence="2">Leaf</tissue>
    </source>
</reference>
<dbReference type="PANTHER" id="PTHR11909">
    <property type="entry name" value="CASEIN KINASE-RELATED"/>
    <property type="match status" value="1"/>
</dbReference>
<keyword evidence="2" id="KW-0723">Serine/threonine-protein kinase</keyword>
<dbReference type="InterPro" id="IPR011009">
    <property type="entry name" value="Kinase-like_dom_sf"/>
</dbReference>
<reference evidence="2" key="2">
    <citation type="submission" date="2023-05" db="EMBL/GenBank/DDBJ databases">
        <authorList>
            <person name="Schelkunov M.I."/>
        </authorList>
    </citation>
    <scope>NUCLEOTIDE SEQUENCE</scope>
    <source>
        <strain evidence="2">Hsosn_3</strain>
        <tissue evidence="2">Leaf</tissue>
    </source>
</reference>
<dbReference type="EMBL" id="JAUIZM010000011">
    <property type="protein sequence ID" value="KAK1354997.1"/>
    <property type="molecule type" value="Genomic_DNA"/>
</dbReference>
<dbReference type="AlphaFoldDB" id="A0AAD8GTJ4"/>